<keyword evidence="7 14" id="KW-0418">Kinase</keyword>
<dbReference type="Pfam" id="PF08376">
    <property type="entry name" value="NIT"/>
    <property type="match status" value="1"/>
</dbReference>
<dbReference type="GO" id="GO:0000160">
    <property type="term" value="P:phosphorelay signal transduction system"/>
    <property type="evidence" value="ECO:0007669"/>
    <property type="project" value="UniProtKB-KW"/>
</dbReference>
<dbReference type="OrthoDB" id="3502710at2"/>
<organism evidence="14 15">
    <name type="scientific">Saccharomonospora cyanea NA-134</name>
    <dbReference type="NCBI Taxonomy" id="882082"/>
    <lineage>
        <taxon>Bacteria</taxon>
        <taxon>Bacillati</taxon>
        <taxon>Actinomycetota</taxon>
        <taxon>Actinomycetes</taxon>
        <taxon>Pseudonocardiales</taxon>
        <taxon>Pseudonocardiaceae</taxon>
        <taxon>Saccharomonospora</taxon>
    </lineage>
</organism>
<evidence type="ECO:0000256" key="8">
    <source>
        <dbReference type="ARBA" id="ARBA00022989"/>
    </source>
</evidence>
<feature type="region of interest" description="Disordered" evidence="10">
    <location>
        <begin position="841"/>
        <end position="862"/>
    </location>
</feature>
<dbReference type="InterPro" id="IPR036890">
    <property type="entry name" value="HATPase_C_sf"/>
</dbReference>
<evidence type="ECO:0000256" key="4">
    <source>
        <dbReference type="ARBA" id="ARBA00022553"/>
    </source>
</evidence>
<dbReference type="SMART" id="SM00387">
    <property type="entry name" value="HATPase_c"/>
    <property type="match status" value="1"/>
</dbReference>
<keyword evidence="4" id="KW-0597">Phosphoprotein</keyword>
<proteinExistence type="predicted"/>
<reference evidence="14 15" key="1">
    <citation type="submission" date="2011-11" db="EMBL/GenBank/DDBJ databases">
        <title>The Noncontiguous Finished sequence of Saccharomonospora cyanea NA-134.</title>
        <authorList>
            <consortium name="US DOE Joint Genome Institute"/>
            <person name="Lucas S."/>
            <person name="Han J."/>
            <person name="Lapidus A."/>
            <person name="Cheng J.-F."/>
            <person name="Goodwin L."/>
            <person name="Pitluck S."/>
            <person name="Peters L."/>
            <person name="Ovchinnikova G."/>
            <person name="Lu M."/>
            <person name="Detter J.C."/>
            <person name="Han C."/>
            <person name="Tapia R."/>
            <person name="Land M."/>
            <person name="Hauser L."/>
            <person name="Kyrpides N."/>
            <person name="Ivanova N."/>
            <person name="Pagani I."/>
            <person name="Brambilla E.-M."/>
            <person name="Klenk H.-P."/>
            <person name="Woyke T."/>
        </authorList>
    </citation>
    <scope>NUCLEOTIDE SEQUENCE [LARGE SCALE GENOMIC DNA]</scope>
    <source>
        <strain evidence="14 15">NA-134</strain>
    </source>
</reference>
<dbReference type="Pfam" id="PF00672">
    <property type="entry name" value="HAMP"/>
    <property type="match status" value="1"/>
</dbReference>
<feature type="domain" description="HAMP" evidence="12">
    <location>
        <begin position="358"/>
        <end position="426"/>
    </location>
</feature>
<dbReference type="SMART" id="SM00304">
    <property type="entry name" value="HAMP"/>
    <property type="match status" value="1"/>
</dbReference>
<dbReference type="CDD" id="cd06225">
    <property type="entry name" value="HAMP"/>
    <property type="match status" value="1"/>
</dbReference>
<feature type="compositionally biased region" description="Basic and acidic residues" evidence="10">
    <location>
        <begin position="664"/>
        <end position="677"/>
    </location>
</feature>
<evidence type="ECO:0000256" key="2">
    <source>
        <dbReference type="ARBA" id="ARBA00004370"/>
    </source>
</evidence>
<evidence type="ECO:0000256" key="5">
    <source>
        <dbReference type="ARBA" id="ARBA00022679"/>
    </source>
</evidence>
<comment type="catalytic activity">
    <reaction evidence="1">
        <text>ATP + protein L-histidine = ADP + protein N-phospho-L-histidine.</text>
        <dbReference type="EC" id="2.7.13.3"/>
    </reaction>
</comment>
<comment type="subcellular location">
    <subcellularLocation>
        <location evidence="2">Membrane</location>
    </subcellularLocation>
</comment>
<evidence type="ECO:0000256" key="7">
    <source>
        <dbReference type="ARBA" id="ARBA00022777"/>
    </source>
</evidence>
<dbReference type="GO" id="GO:0004673">
    <property type="term" value="F:protein histidine kinase activity"/>
    <property type="evidence" value="ECO:0007669"/>
    <property type="project" value="UniProtKB-EC"/>
</dbReference>
<dbReference type="HOGENOM" id="CLU_002554_0_0_11"/>
<evidence type="ECO:0000313" key="15">
    <source>
        <dbReference type="Proteomes" id="UP000002791"/>
    </source>
</evidence>
<feature type="transmembrane region" description="Helical" evidence="11">
    <location>
        <begin position="40"/>
        <end position="59"/>
    </location>
</feature>
<dbReference type="InterPro" id="IPR050428">
    <property type="entry name" value="TCS_sensor_his_kinase"/>
</dbReference>
<evidence type="ECO:0000256" key="10">
    <source>
        <dbReference type="SAM" id="MobiDB-lite"/>
    </source>
</evidence>
<feature type="compositionally biased region" description="Low complexity" evidence="10">
    <location>
        <begin position="771"/>
        <end position="789"/>
    </location>
</feature>
<accession>H5XNS8</accession>
<dbReference type="InterPro" id="IPR013587">
    <property type="entry name" value="Nitrate/nitrite_sensing"/>
</dbReference>
<dbReference type="EC" id="2.7.13.3" evidence="3"/>
<name>H5XNS8_9PSEU</name>
<evidence type="ECO:0000313" key="14">
    <source>
        <dbReference type="EMBL" id="EHR62135.1"/>
    </source>
</evidence>
<evidence type="ECO:0000256" key="11">
    <source>
        <dbReference type="SAM" id="Phobius"/>
    </source>
</evidence>
<dbReference type="Pfam" id="PF02518">
    <property type="entry name" value="HATPase_c"/>
    <property type="match status" value="1"/>
</dbReference>
<dbReference type="eggNOG" id="COG4251">
    <property type="taxonomic scope" value="Bacteria"/>
</dbReference>
<feature type="transmembrane region" description="Helical" evidence="11">
    <location>
        <begin position="335"/>
        <end position="357"/>
    </location>
</feature>
<dbReference type="PANTHER" id="PTHR45436">
    <property type="entry name" value="SENSOR HISTIDINE KINASE YKOH"/>
    <property type="match status" value="1"/>
</dbReference>
<feature type="compositionally biased region" description="Basic and acidic residues" evidence="10">
    <location>
        <begin position="1113"/>
        <end position="1128"/>
    </location>
</feature>
<evidence type="ECO:0000259" key="13">
    <source>
        <dbReference type="SMART" id="SM00387"/>
    </source>
</evidence>
<feature type="compositionally biased region" description="Basic and acidic residues" evidence="10">
    <location>
        <begin position="791"/>
        <end position="808"/>
    </location>
</feature>
<dbReference type="Gene3D" id="3.30.565.10">
    <property type="entry name" value="Histidine kinase-like ATPase, C-terminal domain"/>
    <property type="match status" value="1"/>
</dbReference>
<feature type="domain" description="Histidine kinase/HSP90-like ATPase" evidence="13">
    <location>
        <begin position="538"/>
        <end position="650"/>
    </location>
</feature>
<dbReference type="Proteomes" id="UP000002791">
    <property type="component" value="Chromosome"/>
</dbReference>
<keyword evidence="5" id="KW-0808">Transferase</keyword>
<evidence type="ECO:0000256" key="6">
    <source>
        <dbReference type="ARBA" id="ARBA00022692"/>
    </source>
</evidence>
<feature type="compositionally biased region" description="Polar residues" evidence="10">
    <location>
        <begin position="907"/>
        <end position="916"/>
    </location>
</feature>
<feature type="region of interest" description="Disordered" evidence="10">
    <location>
        <begin position="905"/>
        <end position="1158"/>
    </location>
</feature>
<feature type="compositionally biased region" description="Low complexity" evidence="10">
    <location>
        <begin position="1045"/>
        <end position="1054"/>
    </location>
</feature>
<dbReference type="InterPro" id="IPR003660">
    <property type="entry name" value="HAMP_dom"/>
</dbReference>
<evidence type="ECO:0000256" key="3">
    <source>
        <dbReference type="ARBA" id="ARBA00012438"/>
    </source>
</evidence>
<feature type="region of interest" description="Disordered" evidence="10">
    <location>
        <begin position="651"/>
        <end position="822"/>
    </location>
</feature>
<keyword evidence="8 11" id="KW-1133">Transmembrane helix</keyword>
<evidence type="ECO:0000259" key="12">
    <source>
        <dbReference type="SMART" id="SM00304"/>
    </source>
</evidence>
<protein>
    <recommendedName>
        <fullName evidence="3">histidine kinase</fullName>
        <ecNumber evidence="3">2.7.13.3</ecNumber>
    </recommendedName>
</protein>
<feature type="compositionally biased region" description="Low complexity" evidence="10">
    <location>
        <begin position="751"/>
        <end position="763"/>
    </location>
</feature>
<dbReference type="Gene3D" id="6.10.340.10">
    <property type="match status" value="1"/>
</dbReference>
<gene>
    <name evidence="14" type="ORF">SaccyDRAFT_3300</name>
</gene>
<evidence type="ECO:0000256" key="9">
    <source>
        <dbReference type="ARBA" id="ARBA00023012"/>
    </source>
</evidence>
<feature type="compositionally biased region" description="Basic and acidic residues" evidence="10">
    <location>
        <begin position="947"/>
        <end position="958"/>
    </location>
</feature>
<keyword evidence="9" id="KW-0902">Two-component regulatory system</keyword>
<evidence type="ECO:0000256" key="1">
    <source>
        <dbReference type="ARBA" id="ARBA00000085"/>
    </source>
</evidence>
<sequence length="1158" mass="122727">MKVASDGQVPVGELLGEEDRPRSRWRAALRWRDWNLPLKLGAVTLIPIVIAVVLGAITLGNQIGRADQYDSQRQLADVGASTRALLDAVQRERTLTAAALTEGSGLDSEELRRVRDEVDRARAPLTEAVAAVGERLSAVRSGLDKQLGALTEIRERASGGQLGAVEAVDEYRAVTAALLEVDTAVAGGIRAEGLAATADAVHNLLVAREEVSVHQALVAHGIAFGLAPSEFNAVRTADVRRSDRLTEFSAAATEAQRALFDETVRGAAFDEYRRVVNAVLSSQDAGSEMLSSTGADEWAETGAAVFTAMGELADRLGDELTGGTGALADDAGTGVGMLAVALFVAFVLAALVVFLIARQLLRSLKVLRTTALEVAQHELPEAVQAIQEGHTDDTEINPVPVSTRDEIGEVARAFDAVHSEALRLAAEQAGMRAGYASVFVNLSRRSQSLVQRQLQLIERLERDEEDADQLATLFQLDHLATRMRRNNENLMVLSGAEPARRSGQPVSATDVLRAAVSEIEQYQRVVVRTPPSVSVVGYAAGDLIRLVAELLDNATAFSAPETQVTVAMRQLDDASLSIDILDKGIGMNEREIAEANERLSEASSIGLTTSRRMGLFVVGRLASRHGFGVELHGGKDIAGVRATVAVPAELVTDEQAPYPAPEPPVRENTEPAPREAGDSLADTAQGNPAPAGMLNTSGGPLPRRKPGGSAATRVTSPGGDGAAVPDQSDTEMTGTALFTPVTPAGWDDATSGRPSSPPRQGGRPADEAADPDGPGAESAEAGPAWPSEAQAAEHTRDDADRRGRDRATDVSSTSGELLSGSKLFEANSTAVSDWWSAAVTENSAGTPTEEQRRARKAAVENAETTPIFDEMVSAWFRKVTDAAGSVPPEESRDWKFAADQTFKAVQEVSQRQSPSEYTDAGLPRRRRGERLLPGSAAPDGGGEAEPTGERSRRPRDPAEVLGRLSSFQQGVTRGRRHRRGDSPDDGEGAHGTGSALPQRPRRIRPGAAPDEPDATETTDVVGSAGGLFTDASRPSTDSSGGVEGVEGAASVASSDTGAPEDGGTSWAFAVDERWRTVEEVSRAEPTSYTPAGLPRRRRGERLLPGSAAPEGQAEPRRRLPRDPADVRGRLASFQQGVRRGRHHTAGETDNADERLEGE</sequence>
<dbReference type="RefSeq" id="WP_005457686.1">
    <property type="nucleotide sequence ID" value="NZ_CM001440.1"/>
</dbReference>
<keyword evidence="6 11" id="KW-0812">Transmembrane</keyword>
<keyword evidence="11" id="KW-0472">Membrane</keyword>
<dbReference type="PANTHER" id="PTHR45436:SF5">
    <property type="entry name" value="SENSOR HISTIDINE KINASE TRCS"/>
    <property type="match status" value="1"/>
</dbReference>
<dbReference type="STRING" id="882082.SaccyDRAFT_3300"/>
<feature type="compositionally biased region" description="Basic and acidic residues" evidence="10">
    <location>
        <begin position="1070"/>
        <end position="1082"/>
    </location>
</feature>
<keyword evidence="15" id="KW-1185">Reference proteome</keyword>
<dbReference type="InterPro" id="IPR003594">
    <property type="entry name" value="HATPase_dom"/>
</dbReference>
<dbReference type="GO" id="GO:0005886">
    <property type="term" value="C:plasma membrane"/>
    <property type="evidence" value="ECO:0007669"/>
    <property type="project" value="TreeGrafter"/>
</dbReference>
<dbReference type="AlphaFoldDB" id="H5XNS8"/>
<dbReference type="SUPFAM" id="SSF55874">
    <property type="entry name" value="ATPase domain of HSP90 chaperone/DNA topoisomerase II/histidine kinase"/>
    <property type="match status" value="1"/>
</dbReference>
<dbReference type="EMBL" id="CM001440">
    <property type="protein sequence ID" value="EHR62135.1"/>
    <property type="molecule type" value="Genomic_DNA"/>
</dbReference>